<protein>
    <submittedName>
        <fullName evidence="3">Type II toxin-antitoxin system RelE/ParE family toxin</fullName>
    </submittedName>
</protein>
<comment type="caution">
    <text evidence="3">The sequence shown here is derived from an EMBL/GenBank/DDBJ whole genome shotgun (WGS) entry which is preliminary data.</text>
</comment>
<sequence>MDLKVLWTNTASKQLEDIFDYHKVTASPTVARKLVKGIVEKTASLSKQPKKGQREILLADRQKEYRYIIEGNYNIIYWIDVATVHIAAVFDTRQNPEKITRTK</sequence>
<evidence type="ECO:0000313" key="3">
    <source>
        <dbReference type="EMBL" id="GAA4422772.1"/>
    </source>
</evidence>
<keyword evidence="4" id="KW-1185">Reference proteome</keyword>
<dbReference type="PANTHER" id="PTHR33755">
    <property type="entry name" value="TOXIN PARE1-RELATED"/>
    <property type="match status" value="1"/>
</dbReference>
<dbReference type="EMBL" id="BAABHC010000001">
    <property type="protein sequence ID" value="GAA4422772.1"/>
    <property type="molecule type" value="Genomic_DNA"/>
</dbReference>
<evidence type="ECO:0000256" key="1">
    <source>
        <dbReference type="ARBA" id="ARBA00006226"/>
    </source>
</evidence>
<keyword evidence="2" id="KW-1277">Toxin-antitoxin system</keyword>
<dbReference type="RefSeq" id="WP_345156140.1">
    <property type="nucleotide sequence ID" value="NZ_BAABHC010000001.1"/>
</dbReference>
<dbReference type="Proteomes" id="UP001500552">
    <property type="component" value="Unassembled WGS sequence"/>
</dbReference>
<evidence type="ECO:0000256" key="2">
    <source>
        <dbReference type="ARBA" id="ARBA00022649"/>
    </source>
</evidence>
<organism evidence="3 4">
    <name type="scientific">Pontibacter saemangeumensis</name>
    <dbReference type="NCBI Taxonomy" id="1084525"/>
    <lineage>
        <taxon>Bacteria</taxon>
        <taxon>Pseudomonadati</taxon>
        <taxon>Bacteroidota</taxon>
        <taxon>Cytophagia</taxon>
        <taxon>Cytophagales</taxon>
        <taxon>Hymenobacteraceae</taxon>
        <taxon>Pontibacter</taxon>
    </lineage>
</organism>
<accession>A0ABP8L5X7</accession>
<dbReference type="Gene3D" id="3.30.2310.20">
    <property type="entry name" value="RelE-like"/>
    <property type="match status" value="1"/>
</dbReference>
<reference evidence="4" key="1">
    <citation type="journal article" date="2019" name="Int. J. Syst. Evol. Microbiol.">
        <title>The Global Catalogue of Microorganisms (GCM) 10K type strain sequencing project: providing services to taxonomists for standard genome sequencing and annotation.</title>
        <authorList>
            <consortium name="The Broad Institute Genomics Platform"/>
            <consortium name="The Broad Institute Genome Sequencing Center for Infectious Disease"/>
            <person name="Wu L."/>
            <person name="Ma J."/>
        </authorList>
    </citation>
    <scope>NUCLEOTIDE SEQUENCE [LARGE SCALE GENOMIC DNA]</scope>
    <source>
        <strain evidence="4">JCM 17926</strain>
    </source>
</reference>
<dbReference type="InterPro" id="IPR007712">
    <property type="entry name" value="RelE/ParE_toxin"/>
</dbReference>
<dbReference type="InterPro" id="IPR051803">
    <property type="entry name" value="TA_system_RelE-like_toxin"/>
</dbReference>
<dbReference type="SUPFAM" id="SSF143011">
    <property type="entry name" value="RelE-like"/>
    <property type="match status" value="1"/>
</dbReference>
<dbReference type="InterPro" id="IPR035093">
    <property type="entry name" value="RelE/ParE_toxin_dom_sf"/>
</dbReference>
<comment type="similarity">
    <text evidence="1">Belongs to the RelE toxin family.</text>
</comment>
<name>A0ABP8L5X7_9BACT</name>
<proteinExistence type="inferred from homology"/>
<evidence type="ECO:0000313" key="4">
    <source>
        <dbReference type="Proteomes" id="UP001500552"/>
    </source>
</evidence>
<dbReference type="Pfam" id="PF05016">
    <property type="entry name" value="ParE_toxin"/>
    <property type="match status" value="1"/>
</dbReference>
<gene>
    <name evidence="3" type="ORF">GCM10023188_00750</name>
</gene>